<evidence type="ECO:0000313" key="3">
    <source>
        <dbReference type="Proteomes" id="UP000030671"/>
    </source>
</evidence>
<dbReference type="SUPFAM" id="SSF53474">
    <property type="entry name" value="alpha/beta-Hydrolases"/>
    <property type="match status" value="1"/>
</dbReference>
<protein>
    <recommendedName>
        <fullName evidence="1">Dienelactone hydrolase domain-containing protein</fullName>
    </recommendedName>
</protein>
<dbReference type="KEGG" id="hir:HETIRDRAFT_318841"/>
<dbReference type="eggNOG" id="KOG3043">
    <property type="taxonomic scope" value="Eukaryota"/>
</dbReference>
<dbReference type="InterPro" id="IPR002925">
    <property type="entry name" value="Dienelactn_hydro"/>
</dbReference>
<organism evidence="2 3">
    <name type="scientific">Heterobasidion irregulare (strain TC 32-1)</name>
    <dbReference type="NCBI Taxonomy" id="747525"/>
    <lineage>
        <taxon>Eukaryota</taxon>
        <taxon>Fungi</taxon>
        <taxon>Dikarya</taxon>
        <taxon>Basidiomycota</taxon>
        <taxon>Agaricomycotina</taxon>
        <taxon>Agaricomycetes</taxon>
        <taxon>Russulales</taxon>
        <taxon>Bondarzewiaceae</taxon>
        <taxon>Heterobasidion</taxon>
        <taxon>Heterobasidion annosum species complex</taxon>
    </lineage>
</organism>
<dbReference type="RefSeq" id="XP_009546235.1">
    <property type="nucleotide sequence ID" value="XM_009547940.1"/>
</dbReference>
<dbReference type="GeneID" id="20670543"/>
<dbReference type="Pfam" id="PF01738">
    <property type="entry name" value="DLH"/>
    <property type="match status" value="1"/>
</dbReference>
<sequence length="269" mass="29549">MSCENCFKGYILPGDPTGSMIGTAYYCSAPTSSSGTDASKHAIILLTDIFGLAIKNPRIIADLLSEKVGVDVWVPDVFDGAPIATVEELEPLTADRAGVTMSWGSKLRLVWLLLRRIPQLWANRDSVVDSRVKSFIDKVKEKKKYDKIGVVGYCFGGSIAIRLASTTLIESAVICHPGRSTESQISAIKIPTSWVCAEDDMVFGPKVRLQAEAILAGRKGKDTFVDYEFKDWKRTAHGFAVRPNQELPEIKAAYEGALEQTAAWFKKTL</sequence>
<dbReference type="PANTHER" id="PTHR17630:SF44">
    <property type="entry name" value="PROTEIN AIM2"/>
    <property type="match status" value="1"/>
</dbReference>
<dbReference type="HOGENOM" id="CLU_054590_2_0_1"/>
<dbReference type="Gene3D" id="3.40.50.1820">
    <property type="entry name" value="alpha/beta hydrolase"/>
    <property type="match status" value="1"/>
</dbReference>
<evidence type="ECO:0000313" key="2">
    <source>
        <dbReference type="EMBL" id="ETW81604.1"/>
    </source>
</evidence>
<gene>
    <name evidence="2" type="ORF">HETIRDRAFT_318841</name>
</gene>
<keyword evidence="3" id="KW-1185">Reference proteome</keyword>
<dbReference type="GO" id="GO:0016787">
    <property type="term" value="F:hydrolase activity"/>
    <property type="evidence" value="ECO:0007669"/>
    <property type="project" value="InterPro"/>
</dbReference>
<dbReference type="STRING" id="747525.W4K772"/>
<dbReference type="Proteomes" id="UP000030671">
    <property type="component" value="Unassembled WGS sequence"/>
</dbReference>
<dbReference type="OrthoDB" id="10019231at2759"/>
<evidence type="ECO:0000259" key="1">
    <source>
        <dbReference type="Pfam" id="PF01738"/>
    </source>
</evidence>
<dbReference type="InterPro" id="IPR029058">
    <property type="entry name" value="AB_hydrolase_fold"/>
</dbReference>
<reference evidence="2 3" key="1">
    <citation type="journal article" date="2012" name="New Phytol.">
        <title>Insight into trade-off between wood decay and parasitism from the genome of a fungal forest pathogen.</title>
        <authorList>
            <person name="Olson A."/>
            <person name="Aerts A."/>
            <person name="Asiegbu F."/>
            <person name="Belbahri L."/>
            <person name="Bouzid O."/>
            <person name="Broberg A."/>
            <person name="Canback B."/>
            <person name="Coutinho P.M."/>
            <person name="Cullen D."/>
            <person name="Dalman K."/>
            <person name="Deflorio G."/>
            <person name="van Diepen L.T."/>
            <person name="Dunand C."/>
            <person name="Duplessis S."/>
            <person name="Durling M."/>
            <person name="Gonthier P."/>
            <person name="Grimwood J."/>
            <person name="Fossdal C.G."/>
            <person name="Hansson D."/>
            <person name="Henrissat B."/>
            <person name="Hietala A."/>
            <person name="Himmelstrand K."/>
            <person name="Hoffmeister D."/>
            <person name="Hogberg N."/>
            <person name="James T.Y."/>
            <person name="Karlsson M."/>
            <person name="Kohler A."/>
            <person name="Kues U."/>
            <person name="Lee Y.H."/>
            <person name="Lin Y.C."/>
            <person name="Lind M."/>
            <person name="Lindquist E."/>
            <person name="Lombard V."/>
            <person name="Lucas S."/>
            <person name="Lunden K."/>
            <person name="Morin E."/>
            <person name="Murat C."/>
            <person name="Park J."/>
            <person name="Raffaello T."/>
            <person name="Rouze P."/>
            <person name="Salamov A."/>
            <person name="Schmutz J."/>
            <person name="Solheim H."/>
            <person name="Stahlberg J."/>
            <person name="Velez H."/>
            <person name="de Vries R.P."/>
            <person name="Wiebenga A."/>
            <person name="Woodward S."/>
            <person name="Yakovlev I."/>
            <person name="Garbelotto M."/>
            <person name="Martin F."/>
            <person name="Grigoriev I.V."/>
            <person name="Stenlid J."/>
        </authorList>
    </citation>
    <scope>NUCLEOTIDE SEQUENCE [LARGE SCALE GENOMIC DNA]</scope>
    <source>
        <strain evidence="2 3">TC 32-1</strain>
    </source>
</reference>
<dbReference type="EMBL" id="KI925458">
    <property type="protein sequence ID" value="ETW81604.1"/>
    <property type="molecule type" value="Genomic_DNA"/>
</dbReference>
<dbReference type="AlphaFoldDB" id="W4K772"/>
<feature type="domain" description="Dienelactone hydrolase" evidence="1">
    <location>
        <begin position="38"/>
        <end position="268"/>
    </location>
</feature>
<name>W4K772_HETIT</name>
<dbReference type="InParanoid" id="W4K772"/>
<dbReference type="PANTHER" id="PTHR17630">
    <property type="entry name" value="DIENELACTONE HYDROLASE"/>
    <property type="match status" value="1"/>
</dbReference>
<accession>W4K772</accession>
<proteinExistence type="predicted"/>